<dbReference type="PANTHER" id="PTHR40275:SF1">
    <property type="entry name" value="SSL7038 PROTEIN"/>
    <property type="match status" value="1"/>
</dbReference>
<organism evidence="1">
    <name type="scientific">Boseongicola sp. SB0664_bin_43</name>
    <dbReference type="NCBI Taxonomy" id="2604844"/>
    <lineage>
        <taxon>Bacteria</taxon>
        <taxon>Pseudomonadati</taxon>
        <taxon>Pseudomonadota</taxon>
        <taxon>Alphaproteobacteria</taxon>
        <taxon>Rhodobacterales</taxon>
        <taxon>Paracoccaceae</taxon>
        <taxon>Boseongicola</taxon>
    </lineage>
</organism>
<sequence length="106" mass="11298">MANETTGSERVRPFDAANYLSTPKRQAAYLAAALETEDEAYIKQALLTLARAQGMSVTARAAKVSRQGLYKSLSATSDPRLSTFLSVVQALGFQLTVQDTGAIGKA</sequence>
<dbReference type="InterPro" id="IPR014057">
    <property type="entry name" value="HI1420"/>
</dbReference>
<proteinExistence type="predicted"/>
<name>A0A6B0Y3S7_9RHOB</name>
<gene>
    <name evidence="1" type="ORF">F4Y60_09730</name>
</gene>
<reference evidence="1" key="1">
    <citation type="submission" date="2019-09" db="EMBL/GenBank/DDBJ databases">
        <title>Characterisation of the sponge microbiome using genome-centric metagenomics.</title>
        <authorList>
            <person name="Engelberts J.P."/>
            <person name="Robbins S.J."/>
            <person name="De Goeij J.M."/>
            <person name="Aranda M."/>
            <person name="Bell S.C."/>
            <person name="Webster N.S."/>
        </authorList>
    </citation>
    <scope>NUCLEOTIDE SEQUENCE</scope>
    <source>
        <strain evidence="1">SB0664_bin_43</strain>
    </source>
</reference>
<protein>
    <submittedName>
        <fullName evidence="1">Putative addiction module antidote protein</fullName>
    </submittedName>
</protein>
<accession>A0A6B0Y3S7</accession>
<dbReference type="NCBIfam" id="TIGR02684">
    <property type="entry name" value="dnstrm_HI1420"/>
    <property type="match status" value="1"/>
</dbReference>
<evidence type="ECO:0000313" key="1">
    <source>
        <dbReference type="EMBL" id="MXY34350.1"/>
    </source>
</evidence>
<dbReference type="Pfam" id="PF21716">
    <property type="entry name" value="dnstrm_HI1420"/>
    <property type="match status" value="1"/>
</dbReference>
<dbReference type="AlphaFoldDB" id="A0A6B0Y3S7"/>
<dbReference type="EMBL" id="VXRY01000387">
    <property type="protein sequence ID" value="MXY34350.1"/>
    <property type="molecule type" value="Genomic_DNA"/>
</dbReference>
<comment type="caution">
    <text evidence="1">The sequence shown here is derived from an EMBL/GenBank/DDBJ whole genome shotgun (WGS) entry which is preliminary data.</text>
</comment>
<dbReference type="PANTHER" id="PTHR40275">
    <property type="entry name" value="SSL7038 PROTEIN"/>
    <property type="match status" value="1"/>
</dbReference>